<dbReference type="RefSeq" id="WP_027097565.1">
    <property type="nucleotide sequence ID" value="NZ_CABHIH010000001.1"/>
</dbReference>
<dbReference type="Gene3D" id="3.90.79.10">
    <property type="entry name" value="Nucleoside Triphosphate Pyrophosphohydrolase"/>
    <property type="match status" value="1"/>
</dbReference>
<dbReference type="SUPFAM" id="SSF55811">
    <property type="entry name" value="Nudix"/>
    <property type="match status" value="1"/>
</dbReference>
<proteinExistence type="predicted"/>
<dbReference type="eggNOG" id="ENOG5030V8A">
    <property type="taxonomic scope" value="Bacteria"/>
</dbReference>
<accession>A0A174VUY5</accession>
<protein>
    <recommendedName>
        <fullName evidence="3">Nudix hydrolase domain-containing protein</fullName>
    </recommendedName>
</protein>
<reference evidence="1 2" key="1">
    <citation type="submission" date="2016-06" db="EMBL/GenBank/DDBJ databases">
        <authorList>
            <person name="Kjaerup R.B."/>
            <person name="Dalgaard T.S."/>
            <person name="Juul-Madsen H.R."/>
        </authorList>
    </citation>
    <scope>NUCLEOTIDE SEQUENCE [LARGE SCALE GENOMIC DNA]</scope>
    <source>
        <strain evidence="1 2">373-A1</strain>
    </source>
</reference>
<dbReference type="OrthoDB" id="1936118at2"/>
<sequence length="128" mass="15163">MSTVVSCSLIIRDDFNNVLLLKKKVKRGQIEKWSLLTQKKRSKEEHEKTIHRGVKDILKSIVFDLEPLDEYSINENESTMVYLGILKEKVTLDKNYKEVKWINVNDIDNFEINNLDKKILKDYFKKDS</sequence>
<evidence type="ECO:0008006" key="3">
    <source>
        <dbReference type="Google" id="ProtNLM"/>
    </source>
</evidence>
<dbReference type="InterPro" id="IPR015797">
    <property type="entry name" value="NUDIX_hydrolase-like_dom_sf"/>
</dbReference>
<evidence type="ECO:0000313" key="1">
    <source>
        <dbReference type="EMBL" id="OBY11293.1"/>
    </source>
</evidence>
<gene>
    <name evidence="1" type="ORF">CP373A1_07290</name>
</gene>
<comment type="caution">
    <text evidence="1">The sequence shown here is derived from an EMBL/GenBank/DDBJ whole genome shotgun (WGS) entry which is preliminary data.</text>
</comment>
<name>A0A174VUY5_9CLOT</name>
<organism evidence="1 2">
    <name type="scientific">Clostridium paraputrificum</name>
    <dbReference type="NCBI Taxonomy" id="29363"/>
    <lineage>
        <taxon>Bacteria</taxon>
        <taxon>Bacillati</taxon>
        <taxon>Bacillota</taxon>
        <taxon>Clostridia</taxon>
        <taxon>Eubacteriales</taxon>
        <taxon>Clostridiaceae</taxon>
        <taxon>Clostridium</taxon>
    </lineage>
</organism>
<dbReference type="GeneID" id="42775400"/>
<evidence type="ECO:0000313" key="2">
    <source>
        <dbReference type="Proteomes" id="UP000092714"/>
    </source>
</evidence>
<dbReference type="AlphaFoldDB" id="A0A174VUY5"/>
<keyword evidence="2" id="KW-1185">Reference proteome</keyword>
<dbReference type="Proteomes" id="UP000092714">
    <property type="component" value="Unassembled WGS sequence"/>
</dbReference>
<dbReference type="EMBL" id="MAPZ01000016">
    <property type="protein sequence ID" value="OBY11293.1"/>
    <property type="molecule type" value="Genomic_DNA"/>
</dbReference>